<dbReference type="Proteomes" id="UP000321062">
    <property type="component" value="Chromosome"/>
</dbReference>
<evidence type="ECO:0000256" key="1">
    <source>
        <dbReference type="ARBA" id="ARBA00008571"/>
    </source>
</evidence>
<dbReference type="InterPro" id="IPR036714">
    <property type="entry name" value="SDH_sf"/>
</dbReference>
<dbReference type="RefSeq" id="WP_147655966.1">
    <property type="nucleotide sequence ID" value="NZ_BMFM01000001.1"/>
</dbReference>
<dbReference type="PANTHER" id="PTHR12469:SF2">
    <property type="entry name" value="SUCCINATE DEHYDROGENASE ASSEMBLY FACTOR 2, MITOCHONDRIAL"/>
    <property type="match status" value="1"/>
</dbReference>
<gene>
    <name evidence="4" type="ORF">FNA67_10240</name>
</gene>
<evidence type="ECO:0000256" key="3">
    <source>
        <dbReference type="ARBA" id="ARBA00023186"/>
    </source>
</evidence>
<dbReference type="InterPro" id="IPR005631">
    <property type="entry name" value="SDH"/>
</dbReference>
<reference evidence="4 5" key="1">
    <citation type="journal article" date="2015" name="Int. J. Syst. Evol. Microbiol.">
        <title>Youhaiella tibetensis gen. nov., sp. nov., isolated from subsurface sediment.</title>
        <authorList>
            <person name="Wang Y.X."/>
            <person name="Huang F.Q."/>
            <person name="Nogi Y."/>
            <person name="Pang S.J."/>
            <person name="Wang P.K."/>
            <person name="Lv J."/>
        </authorList>
    </citation>
    <scope>NUCLEOTIDE SEQUENCE [LARGE SCALE GENOMIC DNA]</scope>
    <source>
        <strain evidence="5">fig4</strain>
    </source>
</reference>
<keyword evidence="5" id="KW-1185">Reference proteome</keyword>
<dbReference type="KEGG" id="yti:FNA67_10240"/>
<dbReference type="EMBL" id="CP041690">
    <property type="protein sequence ID" value="QEE20525.1"/>
    <property type="molecule type" value="Genomic_DNA"/>
</dbReference>
<dbReference type="Pfam" id="PF03937">
    <property type="entry name" value="Sdh5"/>
    <property type="match status" value="1"/>
</dbReference>
<evidence type="ECO:0000256" key="2">
    <source>
        <dbReference type="ARBA" id="ARBA00019418"/>
    </source>
</evidence>
<dbReference type="OrthoDB" id="9807264at2"/>
<sequence length="97" mass="11078">MALQNSAGEDTAMRRRRMRYRAWHRGTREMDLILGPYADAHIEGLPEAELDRLEKLMNEEDTDLLKWIMGQEPVPGDVDAELLAVLARFNDARLAGI</sequence>
<accession>A0A5B9DNN6</accession>
<proteinExistence type="inferred from homology"/>
<dbReference type="AlphaFoldDB" id="A0A5B9DNN6"/>
<evidence type="ECO:0000313" key="4">
    <source>
        <dbReference type="EMBL" id="QEE20525.1"/>
    </source>
</evidence>
<dbReference type="SUPFAM" id="SSF109910">
    <property type="entry name" value="YgfY-like"/>
    <property type="match status" value="1"/>
</dbReference>
<protein>
    <recommendedName>
        <fullName evidence="2">FAD assembly factor SdhE</fullName>
    </recommendedName>
</protein>
<dbReference type="GO" id="GO:0006099">
    <property type="term" value="P:tricarboxylic acid cycle"/>
    <property type="evidence" value="ECO:0007669"/>
    <property type="project" value="TreeGrafter"/>
</dbReference>
<comment type="similarity">
    <text evidence="1">Belongs to the SdhE FAD assembly factor family.</text>
</comment>
<keyword evidence="3" id="KW-0143">Chaperone</keyword>
<organism evidence="4 5">
    <name type="scientific">Paradevosia tibetensis</name>
    <dbReference type="NCBI Taxonomy" id="1447062"/>
    <lineage>
        <taxon>Bacteria</taxon>
        <taxon>Pseudomonadati</taxon>
        <taxon>Pseudomonadota</taxon>
        <taxon>Alphaproteobacteria</taxon>
        <taxon>Hyphomicrobiales</taxon>
        <taxon>Devosiaceae</taxon>
        <taxon>Paradevosia</taxon>
    </lineage>
</organism>
<dbReference type="PANTHER" id="PTHR12469">
    <property type="entry name" value="PROTEIN EMI5 HOMOLOG, MITOCHONDRIAL"/>
    <property type="match status" value="1"/>
</dbReference>
<name>A0A5B9DNN6_9HYPH</name>
<dbReference type="Gene3D" id="1.10.150.250">
    <property type="entry name" value="Flavinator of succinate dehydrogenase"/>
    <property type="match status" value="1"/>
</dbReference>
<evidence type="ECO:0000313" key="5">
    <source>
        <dbReference type="Proteomes" id="UP000321062"/>
    </source>
</evidence>